<reference evidence="1" key="2">
    <citation type="submission" date="2020-11" db="EMBL/GenBank/DDBJ databases">
        <authorList>
            <person name="McCartney M.A."/>
            <person name="Auch B."/>
            <person name="Kono T."/>
            <person name="Mallez S."/>
            <person name="Becker A."/>
            <person name="Gohl D.M."/>
            <person name="Silverstein K.A.T."/>
            <person name="Koren S."/>
            <person name="Bechman K.B."/>
            <person name="Herman A."/>
            <person name="Abrahante J.E."/>
            <person name="Garbe J."/>
        </authorList>
    </citation>
    <scope>NUCLEOTIDE SEQUENCE</scope>
    <source>
        <strain evidence="1">Duluth1</strain>
        <tissue evidence="1">Whole animal</tissue>
    </source>
</reference>
<gene>
    <name evidence="1" type="ORF">DPMN_046864</name>
</gene>
<protein>
    <submittedName>
        <fullName evidence="1">Uncharacterized protein</fullName>
    </submittedName>
</protein>
<organism evidence="1 2">
    <name type="scientific">Dreissena polymorpha</name>
    <name type="common">Zebra mussel</name>
    <name type="synonym">Mytilus polymorpha</name>
    <dbReference type="NCBI Taxonomy" id="45954"/>
    <lineage>
        <taxon>Eukaryota</taxon>
        <taxon>Metazoa</taxon>
        <taxon>Spiralia</taxon>
        <taxon>Lophotrochozoa</taxon>
        <taxon>Mollusca</taxon>
        <taxon>Bivalvia</taxon>
        <taxon>Autobranchia</taxon>
        <taxon>Heteroconchia</taxon>
        <taxon>Euheterodonta</taxon>
        <taxon>Imparidentia</taxon>
        <taxon>Neoheterodontei</taxon>
        <taxon>Myida</taxon>
        <taxon>Dreissenoidea</taxon>
        <taxon>Dreissenidae</taxon>
        <taxon>Dreissena</taxon>
    </lineage>
</organism>
<reference evidence="1" key="1">
    <citation type="journal article" date="2019" name="bioRxiv">
        <title>The Genome of the Zebra Mussel, Dreissena polymorpha: A Resource for Invasive Species Research.</title>
        <authorList>
            <person name="McCartney M.A."/>
            <person name="Auch B."/>
            <person name="Kono T."/>
            <person name="Mallez S."/>
            <person name="Zhang Y."/>
            <person name="Obille A."/>
            <person name="Becker A."/>
            <person name="Abrahante J.E."/>
            <person name="Garbe J."/>
            <person name="Badalamenti J.P."/>
            <person name="Herman A."/>
            <person name="Mangelson H."/>
            <person name="Liachko I."/>
            <person name="Sullivan S."/>
            <person name="Sone E.D."/>
            <person name="Koren S."/>
            <person name="Silverstein K.A.T."/>
            <person name="Beckman K.B."/>
            <person name="Gohl D.M."/>
        </authorList>
    </citation>
    <scope>NUCLEOTIDE SEQUENCE</scope>
    <source>
        <strain evidence="1">Duluth1</strain>
        <tissue evidence="1">Whole animal</tissue>
    </source>
</reference>
<dbReference type="AlphaFoldDB" id="A0A9D4I103"/>
<dbReference type="Proteomes" id="UP000828390">
    <property type="component" value="Unassembled WGS sequence"/>
</dbReference>
<comment type="caution">
    <text evidence="1">The sequence shown here is derived from an EMBL/GenBank/DDBJ whole genome shotgun (WGS) entry which is preliminary data.</text>
</comment>
<evidence type="ECO:0000313" key="2">
    <source>
        <dbReference type="Proteomes" id="UP000828390"/>
    </source>
</evidence>
<sequence>MNQKRIAINYLKGWFVIDTIAALPFDLLLFGSGTSDVSNVFFAYTSKKTKNEVIHLATINVKSALHIASCDVNVVNPFMPS</sequence>
<dbReference type="EMBL" id="JAIWYP010000011">
    <property type="protein sequence ID" value="KAH3740168.1"/>
    <property type="molecule type" value="Genomic_DNA"/>
</dbReference>
<name>A0A9D4I103_DREPO</name>
<keyword evidence="2" id="KW-1185">Reference proteome</keyword>
<evidence type="ECO:0000313" key="1">
    <source>
        <dbReference type="EMBL" id="KAH3740168.1"/>
    </source>
</evidence>
<proteinExistence type="predicted"/>
<accession>A0A9D4I103</accession>